<protein>
    <submittedName>
        <fullName evidence="2">MSHA biogenesis protein MshK</fullName>
    </submittedName>
</protein>
<accession>K2IX29</accession>
<gene>
    <name evidence="2" type="ORF">B3C1_18627</name>
</gene>
<organism evidence="2 3">
    <name type="scientific">Gallaecimonas xiamenensis 3-C-1</name>
    <dbReference type="NCBI Taxonomy" id="745411"/>
    <lineage>
        <taxon>Bacteria</taxon>
        <taxon>Pseudomonadati</taxon>
        <taxon>Pseudomonadota</taxon>
        <taxon>Gammaproteobacteria</taxon>
        <taxon>Enterobacterales</taxon>
        <taxon>Gallaecimonadaceae</taxon>
        <taxon>Gallaecimonas</taxon>
    </lineage>
</organism>
<dbReference type="AlphaFoldDB" id="K2IX29"/>
<keyword evidence="3" id="KW-1185">Reference proteome</keyword>
<comment type="caution">
    <text evidence="2">The sequence shown here is derived from an EMBL/GenBank/DDBJ whole genome shotgun (WGS) entry which is preliminary data.</text>
</comment>
<dbReference type="STRING" id="745411.B3C1_18627"/>
<dbReference type="OrthoDB" id="6215546at2"/>
<feature type="region of interest" description="Disordered" evidence="1">
    <location>
        <begin position="1"/>
        <end position="26"/>
    </location>
</feature>
<proteinExistence type="predicted"/>
<sequence>MALSSPALAETLKDPTRPPQARQQAAAAQQPLLLTAVLKASPAKAIINGQLVGQGEMVAGWRVSTIGGNQVQLRKGQQRQTLQLYPDSLVSPAKAGH</sequence>
<dbReference type="EMBL" id="AMRI01000041">
    <property type="protein sequence ID" value="EKE67453.1"/>
    <property type="molecule type" value="Genomic_DNA"/>
</dbReference>
<evidence type="ECO:0000313" key="3">
    <source>
        <dbReference type="Proteomes" id="UP000006755"/>
    </source>
</evidence>
<name>K2IX29_9GAMM</name>
<evidence type="ECO:0000256" key="1">
    <source>
        <dbReference type="SAM" id="MobiDB-lite"/>
    </source>
</evidence>
<evidence type="ECO:0000313" key="2">
    <source>
        <dbReference type="EMBL" id="EKE67453.1"/>
    </source>
</evidence>
<reference evidence="2 3" key="1">
    <citation type="journal article" date="2012" name="J. Bacteriol.">
        <title>Genome Sequence of Gallaecimonas xiamenensis Type Strain 3-C-1.</title>
        <authorList>
            <person name="Lai Q."/>
            <person name="Wang L."/>
            <person name="Wang W."/>
            <person name="Shao Z."/>
        </authorList>
    </citation>
    <scope>NUCLEOTIDE SEQUENCE [LARGE SCALE GENOMIC DNA]</scope>
    <source>
        <strain evidence="2 3">3-C-1</strain>
    </source>
</reference>
<dbReference type="Proteomes" id="UP000006755">
    <property type="component" value="Unassembled WGS sequence"/>
</dbReference>